<dbReference type="InterPro" id="IPR050706">
    <property type="entry name" value="Cyclic-di-GMP_PDE-like"/>
</dbReference>
<dbReference type="CDD" id="cd01948">
    <property type="entry name" value="EAL"/>
    <property type="match status" value="1"/>
</dbReference>
<dbReference type="SMART" id="SM00052">
    <property type="entry name" value="EAL"/>
    <property type="match status" value="1"/>
</dbReference>
<dbReference type="PANTHER" id="PTHR33121">
    <property type="entry name" value="CYCLIC DI-GMP PHOSPHODIESTERASE PDEF"/>
    <property type="match status" value="1"/>
</dbReference>
<dbReference type="GO" id="GO:0071111">
    <property type="term" value="F:cyclic-guanylate-specific phosphodiesterase activity"/>
    <property type="evidence" value="ECO:0007669"/>
    <property type="project" value="InterPro"/>
</dbReference>
<name>A0A6I3W6I3_9PSED</name>
<dbReference type="Proteomes" id="UP000438196">
    <property type="component" value="Unassembled WGS sequence"/>
</dbReference>
<dbReference type="InterPro" id="IPR035919">
    <property type="entry name" value="EAL_sf"/>
</dbReference>
<dbReference type="AlphaFoldDB" id="A0A6I3W6I3"/>
<evidence type="ECO:0000313" key="2">
    <source>
        <dbReference type="EMBL" id="MUF03624.1"/>
    </source>
</evidence>
<gene>
    <name evidence="2" type="ORF">GNF76_04720</name>
</gene>
<proteinExistence type="predicted"/>
<evidence type="ECO:0000313" key="3">
    <source>
        <dbReference type="Proteomes" id="UP000438196"/>
    </source>
</evidence>
<comment type="caution">
    <text evidence="2">The sequence shown here is derived from an EMBL/GenBank/DDBJ whole genome shotgun (WGS) entry which is preliminary data.</text>
</comment>
<dbReference type="PANTHER" id="PTHR33121:SF71">
    <property type="entry name" value="OXYGEN SENSOR PROTEIN DOSP"/>
    <property type="match status" value="1"/>
</dbReference>
<sequence length="454" mass="49431">MIASAVVPQEFSALSVITLAADAFYANRLASSLRGMGVTALENFDSLSTMTARLGEVNVDVIVCEIRTECGDGLMLPSLLKSLYETGTLTRFPSVFWTGETTLDPAPIVVDGTSSRLPDSVLGKHWIKRMGGVPISSLESHARLARAAGIVVEILREGGGMDLGDALRALVDRQSQKKEQIDTATFDALAEDDVISALTTGKGLRFVYQPQFDLQTRRVVGAEAFVRWHHPKHGEVPPSVLIPLVHRLGLDLLLFSLVEAWTIKVLMALKKAHIEIPIAVNASAQTICTPNFAERLAARMGEADLSANLLKVELTEDVPAADELHLSASLTAIRSKGFQVSMDDFGTGSATLKLLTNLSFDEMKIDGSFVREVQQTTSSRKLISGIVSWARLLNLNLVAEGIEDEQTIALLYRLGCRVGQGYALARPMEMDEFFDFMIQEDRSRLSAGVNDVSL</sequence>
<dbReference type="OrthoDB" id="9812358at2"/>
<dbReference type="PROSITE" id="PS50883">
    <property type="entry name" value="EAL"/>
    <property type="match status" value="1"/>
</dbReference>
<dbReference type="Gene3D" id="3.20.20.450">
    <property type="entry name" value="EAL domain"/>
    <property type="match status" value="1"/>
</dbReference>
<dbReference type="Pfam" id="PF00563">
    <property type="entry name" value="EAL"/>
    <property type="match status" value="1"/>
</dbReference>
<evidence type="ECO:0000259" key="1">
    <source>
        <dbReference type="PROSITE" id="PS50883"/>
    </source>
</evidence>
<reference evidence="2 3" key="1">
    <citation type="submission" date="2019-11" db="EMBL/GenBank/DDBJ databases">
        <title>Pseudomonas karstica sp. nov. and Pseudomonas spelaei sp. nov. from karst caves.</title>
        <authorList>
            <person name="Zeman M."/>
        </authorList>
    </citation>
    <scope>NUCLEOTIDE SEQUENCE [LARGE SCALE GENOMIC DNA]</scope>
    <source>
        <strain evidence="2 3">CCM 7893</strain>
    </source>
</reference>
<protein>
    <submittedName>
        <fullName evidence="2">EAL domain-containing protein</fullName>
    </submittedName>
</protein>
<accession>A0A6I3W6I3</accession>
<keyword evidence="3" id="KW-1185">Reference proteome</keyword>
<dbReference type="InterPro" id="IPR001633">
    <property type="entry name" value="EAL_dom"/>
</dbReference>
<dbReference type="SUPFAM" id="SSF141868">
    <property type="entry name" value="EAL domain-like"/>
    <property type="match status" value="1"/>
</dbReference>
<organism evidence="2 3">
    <name type="scientific">Pseudomonas spelaei</name>
    <dbReference type="NCBI Taxonomy" id="1055469"/>
    <lineage>
        <taxon>Bacteria</taxon>
        <taxon>Pseudomonadati</taxon>
        <taxon>Pseudomonadota</taxon>
        <taxon>Gammaproteobacteria</taxon>
        <taxon>Pseudomonadales</taxon>
        <taxon>Pseudomonadaceae</taxon>
        <taxon>Pseudomonas</taxon>
    </lineage>
</organism>
<dbReference type="EMBL" id="WNNK01000003">
    <property type="protein sequence ID" value="MUF03624.1"/>
    <property type="molecule type" value="Genomic_DNA"/>
</dbReference>
<feature type="domain" description="EAL" evidence="1">
    <location>
        <begin position="187"/>
        <end position="441"/>
    </location>
</feature>